<comment type="subcellular location">
    <subcellularLocation>
        <location evidence="1">Membrane</location>
        <topology evidence="1">Multi-pass membrane protein</topology>
    </subcellularLocation>
</comment>
<dbReference type="NCBIfam" id="TIGR03144">
    <property type="entry name" value="cytochr_II_ccsB"/>
    <property type="match status" value="1"/>
</dbReference>
<dbReference type="Pfam" id="PF01578">
    <property type="entry name" value="Cytochrom_C_asm"/>
    <property type="match status" value="1"/>
</dbReference>
<feature type="transmembrane region" description="Helical" evidence="6">
    <location>
        <begin position="213"/>
        <end position="232"/>
    </location>
</feature>
<keyword evidence="5 6" id="KW-0472">Membrane</keyword>
<dbReference type="InterPro" id="IPR017562">
    <property type="entry name" value="Cyt_c_biogenesis_CcsA"/>
</dbReference>
<dbReference type="InterPro" id="IPR002541">
    <property type="entry name" value="Cyt_c_assembly"/>
</dbReference>
<evidence type="ECO:0000313" key="8">
    <source>
        <dbReference type="EMBL" id="SHL33743.1"/>
    </source>
</evidence>
<organism evidence="8 9">
    <name type="scientific">Desulfatibacillum alkenivorans DSM 16219</name>
    <dbReference type="NCBI Taxonomy" id="1121393"/>
    <lineage>
        <taxon>Bacteria</taxon>
        <taxon>Pseudomonadati</taxon>
        <taxon>Thermodesulfobacteriota</taxon>
        <taxon>Desulfobacteria</taxon>
        <taxon>Desulfobacterales</taxon>
        <taxon>Desulfatibacillaceae</taxon>
        <taxon>Desulfatibacillum</taxon>
    </lineage>
</organism>
<dbReference type="PANTHER" id="PTHR30071">
    <property type="entry name" value="HEME EXPORTER PROTEIN C"/>
    <property type="match status" value="1"/>
</dbReference>
<dbReference type="AlphaFoldDB" id="A0A1M6ZTV1"/>
<feature type="transmembrane region" description="Helical" evidence="6">
    <location>
        <begin position="127"/>
        <end position="149"/>
    </location>
</feature>
<dbReference type="Proteomes" id="UP000183994">
    <property type="component" value="Unassembled WGS sequence"/>
</dbReference>
<dbReference type="EMBL" id="FQZU01000061">
    <property type="protein sequence ID" value="SHL33743.1"/>
    <property type="molecule type" value="Genomic_DNA"/>
</dbReference>
<keyword evidence="9" id="KW-1185">Reference proteome</keyword>
<protein>
    <submittedName>
        <fullName evidence="8">Cytochrome c-type biogenesis protein CcsB</fullName>
    </submittedName>
</protein>
<reference evidence="9" key="1">
    <citation type="submission" date="2016-11" db="EMBL/GenBank/DDBJ databases">
        <authorList>
            <person name="Varghese N."/>
            <person name="Submissions S."/>
        </authorList>
    </citation>
    <scope>NUCLEOTIDE SEQUENCE [LARGE SCALE GENOMIC DNA]</scope>
    <source>
        <strain evidence="9">DSM 16219</strain>
    </source>
</reference>
<sequence>MLFVLALSAYVTGFFGYLGYLIFHQEIYHKVGHYFFVLGLGIQTFVLLSSFMVSGVMPVENLRETLCFTAWAIALIYVGFNLRFRLMVLGAFVAPLVCGIMIASSLFSGSSAVSPDLLKGVWTFVHITAIFLGDGAFILAACVGIIYLMQERAIKKKQHGFIYHRLPSLEVLDKMGYACVAFGFPMLTFGMIAGFIYAQSVWGKWWSWDPKELWSVVTWLFYAALLHERLTVGWRGKRAAVMAIIGLAVVLITFGVNFFLLGHHTQFTKF</sequence>
<accession>A0A1M6ZTV1</accession>
<gene>
    <name evidence="8" type="ORF">SAMN02745216_05034</name>
</gene>
<dbReference type="GO" id="GO:0020037">
    <property type="term" value="F:heme binding"/>
    <property type="evidence" value="ECO:0007669"/>
    <property type="project" value="InterPro"/>
</dbReference>
<evidence type="ECO:0000256" key="3">
    <source>
        <dbReference type="ARBA" id="ARBA00022748"/>
    </source>
</evidence>
<feature type="transmembrane region" description="Helical" evidence="6">
    <location>
        <begin position="175"/>
        <end position="198"/>
    </location>
</feature>
<evidence type="ECO:0000313" key="9">
    <source>
        <dbReference type="Proteomes" id="UP000183994"/>
    </source>
</evidence>
<evidence type="ECO:0000256" key="2">
    <source>
        <dbReference type="ARBA" id="ARBA00022692"/>
    </source>
</evidence>
<feature type="transmembrane region" description="Helical" evidence="6">
    <location>
        <begin position="35"/>
        <end position="56"/>
    </location>
</feature>
<dbReference type="GO" id="GO:0017004">
    <property type="term" value="P:cytochrome complex assembly"/>
    <property type="evidence" value="ECO:0007669"/>
    <property type="project" value="UniProtKB-KW"/>
</dbReference>
<feature type="transmembrane region" description="Helical" evidence="6">
    <location>
        <begin position="239"/>
        <end position="260"/>
    </location>
</feature>
<keyword evidence="2 6" id="KW-0812">Transmembrane</keyword>
<dbReference type="RefSeq" id="WP_073479005.1">
    <property type="nucleotide sequence ID" value="NZ_FQZU01000061.1"/>
</dbReference>
<evidence type="ECO:0000256" key="1">
    <source>
        <dbReference type="ARBA" id="ARBA00004141"/>
    </source>
</evidence>
<feature type="domain" description="Cytochrome c assembly protein" evidence="7">
    <location>
        <begin position="61"/>
        <end position="261"/>
    </location>
</feature>
<name>A0A1M6ZTV1_9BACT</name>
<feature type="transmembrane region" description="Helical" evidence="6">
    <location>
        <begin position="6"/>
        <end position="23"/>
    </location>
</feature>
<evidence type="ECO:0000259" key="7">
    <source>
        <dbReference type="Pfam" id="PF01578"/>
    </source>
</evidence>
<evidence type="ECO:0000256" key="5">
    <source>
        <dbReference type="ARBA" id="ARBA00023136"/>
    </source>
</evidence>
<keyword evidence="4 6" id="KW-1133">Transmembrane helix</keyword>
<evidence type="ECO:0000256" key="6">
    <source>
        <dbReference type="SAM" id="Phobius"/>
    </source>
</evidence>
<dbReference type="STRING" id="1121393.SAMN02745216_05034"/>
<dbReference type="PANTHER" id="PTHR30071:SF1">
    <property type="entry name" value="CYTOCHROME B_B6 PROTEIN-RELATED"/>
    <property type="match status" value="1"/>
</dbReference>
<feature type="transmembrane region" description="Helical" evidence="6">
    <location>
        <begin position="62"/>
        <end position="80"/>
    </location>
</feature>
<proteinExistence type="predicted"/>
<feature type="transmembrane region" description="Helical" evidence="6">
    <location>
        <begin position="87"/>
        <end position="107"/>
    </location>
</feature>
<keyword evidence="3" id="KW-0201">Cytochrome c-type biogenesis</keyword>
<dbReference type="InterPro" id="IPR045062">
    <property type="entry name" value="Cyt_c_biogenesis_CcsA/CcmC"/>
</dbReference>
<evidence type="ECO:0000256" key="4">
    <source>
        <dbReference type="ARBA" id="ARBA00022989"/>
    </source>
</evidence>
<dbReference type="GO" id="GO:0005886">
    <property type="term" value="C:plasma membrane"/>
    <property type="evidence" value="ECO:0007669"/>
    <property type="project" value="TreeGrafter"/>
</dbReference>